<reference evidence="3" key="1">
    <citation type="submission" date="2016-01" db="EMBL/GenBank/DDBJ databases">
        <authorList>
            <person name="Mitreva M."/>
            <person name="Pepin K.H."/>
            <person name="Mihindukulasuriya K.A."/>
            <person name="Fulton R."/>
            <person name="Fronick C."/>
            <person name="O'Laughlin M."/>
            <person name="Miner T."/>
            <person name="Herter B."/>
            <person name="Rosa B.A."/>
            <person name="Cordes M."/>
            <person name="Tomlinson C."/>
            <person name="Wollam A."/>
            <person name="Palsikar V.B."/>
            <person name="Mardis E.R."/>
            <person name="Wilson R.K."/>
        </authorList>
    </citation>
    <scope>NUCLEOTIDE SEQUENCE [LARGE SCALE GENOMIC DNA]</scope>
    <source>
        <strain evidence="3">KA00182</strain>
    </source>
</reference>
<keyword evidence="1" id="KW-0812">Transmembrane</keyword>
<keyword evidence="1" id="KW-1133">Transmembrane helix</keyword>
<comment type="caution">
    <text evidence="2">The sequence shown here is derived from an EMBL/GenBank/DDBJ whole genome shotgun (WGS) entry which is preliminary data.</text>
</comment>
<dbReference type="STRING" id="1588748.HMPREF3182_01485"/>
<evidence type="ECO:0000313" key="2">
    <source>
        <dbReference type="EMBL" id="KXB90171.1"/>
    </source>
</evidence>
<gene>
    <name evidence="2" type="ORF">HMPREF3182_01485</name>
</gene>
<keyword evidence="3" id="KW-1185">Reference proteome</keyword>
<name>A0A134CD70_9FIRM</name>
<accession>A0A134CD70</accession>
<protein>
    <submittedName>
        <fullName evidence="2">Uncharacterized protein</fullName>
    </submittedName>
</protein>
<dbReference type="EMBL" id="LSDT01000050">
    <property type="protein sequence ID" value="KXB90171.1"/>
    <property type="molecule type" value="Genomic_DNA"/>
</dbReference>
<dbReference type="Proteomes" id="UP000070160">
    <property type="component" value="Unassembled WGS sequence"/>
</dbReference>
<keyword evidence="1" id="KW-0472">Membrane</keyword>
<sequence length="56" mass="6658">MNAAFCFIKRTFIYSILLLFGYLIDKKVVFITMDHNKIAFLFDILFVKERTICAFN</sequence>
<dbReference type="AlphaFoldDB" id="A0A134CD70"/>
<evidence type="ECO:0000256" key="1">
    <source>
        <dbReference type="SAM" id="Phobius"/>
    </source>
</evidence>
<organism evidence="2 3">
    <name type="scientific">Megasphaera hutchinsoni</name>
    <dbReference type="NCBI Taxonomy" id="1588748"/>
    <lineage>
        <taxon>Bacteria</taxon>
        <taxon>Bacillati</taxon>
        <taxon>Bacillota</taxon>
        <taxon>Negativicutes</taxon>
        <taxon>Veillonellales</taxon>
        <taxon>Veillonellaceae</taxon>
        <taxon>Megasphaera</taxon>
    </lineage>
</organism>
<feature type="transmembrane region" description="Helical" evidence="1">
    <location>
        <begin position="7"/>
        <end position="24"/>
    </location>
</feature>
<proteinExistence type="predicted"/>
<evidence type="ECO:0000313" key="3">
    <source>
        <dbReference type="Proteomes" id="UP000070160"/>
    </source>
</evidence>